<accession>A0A0C3AM79</accession>
<evidence type="ECO:0000313" key="2">
    <source>
        <dbReference type="Proteomes" id="UP000054097"/>
    </source>
</evidence>
<dbReference type="Proteomes" id="UP000054097">
    <property type="component" value="Unassembled WGS sequence"/>
</dbReference>
<gene>
    <name evidence="1" type="ORF">M408DRAFT_111298</name>
</gene>
<protein>
    <submittedName>
        <fullName evidence="1">Uncharacterized protein</fullName>
    </submittedName>
</protein>
<reference evidence="2" key="2">
    <citation type="submission" date="2015-01" db="EMBL/GenBank/DDBJ databases">
        <title>Evolutionary Origins and Diversification of the Mycorrhizal Mutualists.</title>
        <authorList>
            <consortium name="DOE Joint Genome Institute"/>
            <consortium name="Mycorrhizal Genomics Consortium"/>
            <person name="Kohler A."/>
            <person name="Kuo A."/>
            <person name="Nagy L.G."/>
            <person name="Floudas D."/>
            <person name="Copeland A."/>
            <person name="Barry K.W."/>
            <person name="Cichocki N."/>
            <person name="Veneault-Fourrey C."/>
            <person name="LaButti K."/>
            <person name="Lindquist E.A."/>
            <person name="Lipzen A."/>
            <person name="Lundell T."/>
            <person name="Morin E."/>
            <person name="Murat C."/>
            <person name="Riley R."/>
            <person name="Ohm R."/>
            <person name="Sun H."/>
            <person name="Tunlid A."/>
            <person name="Henrissat B."/>
            <person name="Grigoriev I.V."/>
            <person name="Hibbett D.S."/>
            <person name="Martin F."/>
        </authorList>
    </citation>
    <scope>NUCLEOTIDE SEQUENCE [LARGE SCALE GENOMIC DNA]</scope>
    <source>
        <strain evidence="2">MAFF 305830</strain>
    </source>
</reference>
<proteinExistence type="predicted"/>
<dbReference type="EMBL" id="KN824393">
    <property type="protein sequence ID" value="KIM21104.1"/>
    <property type="molecule type" value="Genomic_DNA"/>
</dbReference>
<dbReference type="AlphaFoldDB" id="A0A0C3AM79"/>
<organism evidence="1 2">
    <name type="scientific">Serendipita vermifera MAFF 305830</name>
    <dbReference type="NCBI Taxonomy" id="933852"/>
    <lineage>
        <taxon>Eukaryota</taxon>
        <taxon>Fungi</taxon>
        <taxon>Dikarya</taxon>
        <taxon>Basidiomycota</taxon>
        <taxon>Agaricomycotina</taxon>
        <taxon>Agaricomycetes</taxon>
        <taxon>Sebacinales</taxon>
        <taxon>Serendipitaceae</taxon>
        <taxon>Serendipita</taxon>
    </lineage>
</organism>
<evidence type="ECO:0000313" key="1">
    <source>
        <dbReference type="EMBL" id="KIM21104.1"/>
    </source>
</evidence>
<name>A0A0C3AM79_SERVB</name>
<sequence length="66" mass="6848">MVRVVGRGCSNCTTAVLSVRKKKRGYVGAIVKNVSIWTMSSAERPPSSSAIAGPAENAPCLGITVN</sequence>
<dbReference type="HOGENOM" id="CLU_2832780_0_0_1"/>
<reference evidence="1 2" key="1">
    <citation type="submission" date="2014-04" db="EMBL/GenBank/DDBJ databases">
        <authorList>
            <consortium name="DOE Joint Genome Institute"/>
            <person name="Kuo A."/>
            <person name="Zuccaro A."/>
            <person name="Kohler A."/>
            <person name="Nagy L.G."/>
            <person name="Floudas D."/>
            <person name="Copeland A."/>
            <person name="Barry K.W."/>
            <person name="Cichocki N."/>
            <person name="Veneault-Fourrey C."/>
            <person name="LaButti K."/>
            <person name="Lindquist E.A."/>
            <person name="Lipzen A."/>
            <person name="Lundell T."/>
            <person name="Morin E."/>
            <person name="Murat C."/>
            <person name="Sun H."/>
            <person name="Tunlid A."/>
            <person name="Henrissat B."/>
            <person name="Grigoriev I.V."/>
            <person name="Hibbett D.S."/>
            <person name="Martin F."/>
            <person name="Nordberg H.P."/>
            <person name="Cantor M.N."/>
            <person name="Hua S.X."/>
        </authorList>
    </citation>
    <scope>NUCLEOTIDE SEQUENCE [LARGE SCALE GENOMIC DNA]</scope>
    <source>
        <strain evidence="1 2">MAFF 305830</strain>
    </source>
</reference>
<keyword evidence="2" id="KW-1185">Reference proteome</keyword>